<dbReference type="EMBL" id="BAABID010000001">
    <property type="protein sequence ID" value="GAA4716772.1"/>
    <property type="molecule type" value="Genomic_DNA"/>
</dbReference>
<gene>
    <name evidence="2" type="ORF">GCM10023216_00820</name>
</gene>
<name>A0ABP8XY81_9MICO</name>
<protein>
    <recommendedName>
        <fullName evidence="4">SHOCT domain-containing protein</fullName>
    </recommendedName>
</protein>
<accession>A0ABP8XY81</accession>
<evidence type="ECO:0000313" key="2">
    <source>
        <dbReference type="EMBL" id="GAA4716772.1"/>
    </source>
</evidence>
<evidence type="ECO:0008006" key="4">
    <source>
        <dbReference type="Google" id="ProtNLM"/>
    </source>
</evidence>
<keyword evidence="1" id="KW-1133">Transmembrane helix</keyword>
<comment type="caution">
    <text evidence="2">The sequence shown here is derived from an EMBL/GenBank/DDBJ whole genome shotgun (WGS) entry which is preliminary data.</text>
</comment>
<feature type="transmembrane region" description="Helical" evidence="1">
    <location>
        <begin position="20"/>
        <end position="42"/>
    </location>
</feature>
<evidence type="ECO:0000313" key="3">
    <source>
        <dbReference type="Proteomes" id="UP001500956"/>
    </source>
</evidence>
<sequence length="91" mass="10101">MTDAEEGTHVFSMSWTALTMMMLQAAVPVVTMVAVLVIAVTVRRDNPLRVAPTDRPGILEQRLEHLDRLLAAGRITEPEHRDARARLLGTL</sequence>
<dbReference type="Proteomes" id="UP001500956">
    <property type="component" value="Unassembled WGS sequence"/>
</dbReference>
<keyword evidence="3" id="KW-1185">Reference proteome</keyword>
<organism evidence="2 3">
    <name type="scientific">Isoptericola chiayiensis</name>
    <dbReference type="NCBI Taxonomy" id="579446"/>
    <lineage>
        <taxon>Bacteria</taxon>
        <taxon>Bacillati</taxon>
        <taxon>Actinomycetota</taxon>
        <taxon>Actinomycetes</taxon>
        <taxon>Micrococcales</taxon>
        <taxon>Promicromonosporaceae</taxon>
        <taxon>Isoptericola</taxon>
    </lineage>
</organism>
<keyword evidence="1" id="KW-0812">Transmembrane</keyword>
<reference evidence="3" key="1">
    <citation type="journal article" date="2019" name="Int. J. Syst. Evol. Microbiol.">
        <title>The Global Catalogue of Microorganisms (GCM) 10K type strain sequencing project: providing services to taxonomists for standard genome sequencing and annotation.</title>
        <authorList>
            <consortium name="The Broad Institute Genomics Platform"/>
            <consortium name="The Broad Institute Genome Sequencing Center for Infectious Disease"/>
            <person name="Wu L."/>
            <person name="Ma J."/>
        </authorList>
    </citation>
    <scope>NUCLEOTIDE SEQUENCE [LARGE SCALE GENOMIC DNA]</scope>
    <source>
        <strain evidence="3">JCM 18063</strain>
    </source>
</reference>
<proteinExistence type="predicted"/>
<keyword evidence="1" id="KW-0472">Membrane</keyword>
<evidence type="ECO:0000256" key="1">
    <source>
        <dbReference type="SAM" id="Phobius"/>
    </source>
</evidence>